<evidence type="ECO:0000313" key="9">
    <source>
        <dbReference type="Proteomes" id="UP000033163"/>
    </source>
</evidence>
<protein>
    <recommendedName>
        <fullName evidence="7">GGDEF domain-containing protein</fullName>
    </recommendedName>
</protein>
<evidence type="ECO:0000259" key="7">
    <source>
        <dbReference type="PROSITE" id="PS50887"/>
    </source>
</evidence>
<dbReference type="GO" id="GO:0005886">
    <property type="term" value="C:plasma membrane"/>
    <property type="evidence" value="ECO:0007669"/>
    <property type="project" value="UniProtKB-SubCell"/>
</dbReference>
<dbReference type="FunFam" id="3.30.70.270:FF:000001">
    <property type="entry name" value="Diguanylate cyclase domain protein"/>
    <property type="match status" value="1"/>
</dbReference>
<dbReference type="GO" id="GO:0052621">
    <property type="term" value="F:diguanylate cyclase activity"/>
    <property type="evidence" value="ECO:0007669"/>
    <property type="project" value="TreeGrafter"/>
</dbReference>
<dbReference type="InterPro" id="IPR050469">
    <property type="entry name" value="Diguanylate_Cyclase"/>
</dbReference>
<dbReference type="InterPro" id="IPR029151">
    <property type="entry name" value="Sensor-like_sf"/>
</dbReference>
<dbReference type="STRING" id="483937.AMQ84_10720"/>
<dbReference type="CDD" id="cd18773">
    <property type="entry name" value="PDC1_HK_sensor"/>
    <property type="match status" value="1"/>
</dbReference>
<dbReference type="SUPFAM" id="SSF103190">
    <property type="entry name" value="Sensory domain-like"/>
    <property type="match status" value="2"/>
</dbReference>
<dbReference type="Pfam" id="PF02743">
    <property type="entry name" value="dCache_1"/>
    <property type="match status" value="1"/>
</dbReference>
<dbReference type="HOGENOM" id="CLU_000445_134_6_9"/>
<dbReference type="Pfam" id="PF00990">
    <property type="entry name" value="GGDEF"/>
    <property type="match status" value="1"/>
</dbReference>
<dbReference type="PROSITE" id="PS50887">
    <property type="entry name" value="GGDEF"/>
    <property type="match status" value="1"/>
</dbReference>
<evidence type="ECO:0000313" key="8">
    <source>
        <dbReference type="EMBL" id="CQR55156.1"/>
    </source>
</evidence>
<evidence type="ECO:0000256" key="6">
    <source>
        <dbReference type="SAM" id="Phobius"/>
    </source>
</evidence>
<feature type="transmembrane region" description="Helical" evidence="6">
    <location>
        <begin position="295"/>
        <end position="314"/>
    </location>
</feature>
<dbReference type="Gene3D" id="3.30.450.20">
    <property type="entry name" value="PAS domain"/>
    <property type="match status" value="2"/>
</dbReference>
<dbReference type="NCBIfam" id="TIGR00254">
    <property type="entry name" value="GGDEF"/>
    <property type="match status" value="1"/>
</dbReference>
<dbReference type="InterPro" id="IPR033479">
    <property type="entry name" value="dCache_1"/>
</dbReference>
<dbReference type="Gene3D" id="3.30.70.270">
    <property type="match status" value="1"/>
</dbReference>
<name>A0A0E4H9N4_9BACL</name>
<evidence type="ECO:0000256" key="3">
    <source>
        <dbReference type="ARBA" id="ARBA00022692"/>
    </source>
</evidence>
<evidence type="ECO:0000256" key="1">
    <source>
        <dbReference type="ARBA" id="ARBA00004651"/>
    </source>
</evidence>
<dbReference type="CDD" id="cd01949">
    <property type="entry name" value="GGDEF"/>
    <property type="match status" value="1"/>
</dbReference>
<dbReference type="InterPro" id="IPR000160">
    <property type="entry name" value="GGDEF_dom"/>
</dbReference>
<evidence type="ECO:0000256" key="4">
    <source>
        <dbReference type="ARBA" id="ARBA00022989"/>
    </source>
</evidence>
<dbReference type="PANTHER" id="PTHR45138">
    <property type="entry name" value="REGULATORY COMPONENTS OF SENSORY TRANSDUCTION SYSTEM"/>
    <property type="match status" value="1"/>
</dbReference>
<dbReference type="Proteomes" id="UP000033163">
    <property type="component" value="Chromosome I"/>
</dbReference>
<dbReference type="RefSeq" id="WP_020434069.1">
    <property type="nucleotide sequence ID" value="NZ_AGBD01001875.1"/>
</dbReference>
<keyword evidence="2" id="KW-1003">Cell membrane</keyword>
<reference evidence="9" key="1">
    <citation type="submission" date="2015-03" db="EMBL/GenBank/DDBJ databases">
        <authorList>
            <person name="Wibberg D."/>
        </authorList>
    </citation>
    <scope>NUCLEOTIDE SEQUENCE [LARGE SCALE GENOMIC DNA]</scope>
</reference>
<dbReference type="PANTHER" id="PTHR45138:SF9">
    <property type="entry name" value="DIGUANYLATE CYCLASE DGCM-RELATED"/>
    <property type="match status" value="1"/>
</dbReference>
<keyword evidence="3 6" id="KW-0812">Transmembrane</keyword>
<dbReference type="KEGG" id="pri:PRIO_2752"/>
<dbReference type="SMART" id="SM00267">
    <property type="entry name" value="GGDEF"/>
    <property type="match status" value="1"/>
</dbReference>
<keyword evidence="4 6" id="KW-1133">Transmembrane helix</keyword>
<evidence type="ECO:0000256" key="5">
    <source>
        <dbReference type="ARBA" id="ARBA00023136"/>
    </source>
</evidence>
<dbReference type="SUPFAM" id="SSF55073">
    <property type="entry name" value="Nucleotide cyclase"/>
    <property type="match status" value="1"/>
</dbReference>
<dbReference type="InterPro" id="IPR043128">
    <property type="entry name" value="Rev_trsase/Diguanyl_cyclase"/>
</dbReference>
<dbReference type="CDD" id="cd12912">
    <property type="entry name" value="PDC2_MCP_like"/>
    <property type="match status" value="1"/>
</dbReference>
<feature type="domain" description="GGDEF" evidence="7">
    <location>
        <begin position="401"/>
        <end position="531"/>
    </location>
</feature>
<sequence>MPRLGGAGQRPQKKLSLTLLLIGLVTLVVLLTSTILLTASYHSKKKSLIETTLNLNLANAERMSRTMDSLFRSMRSSMEYSADKLSKLHELSPGQVNDYLELMRKSSTYFNSILLVGADGIVRNTSPATLGMEGKPVMSPWAVEALRLKKPYLSEPYTALSTGRMIVFMSEPVYDPDKHYLGQLGGTIYLQDNNILNMIFGNTNDIDASGSYYYIVSSSGHLLFHPDKERINEDVSSSEVVQELMKGNSGQREAFNIRGVRMLAGYSSVQANGWGIVAVSPVSFIQEELWSQLRITLAYTLIPFVILLLLAVLLSHQLAQPFVMLADLMSRVGKGKAELPELKPHWNREADLLTKAVTIAWSNIQKHTDQLTQAAMTDLLTGLANRRSLELTMNQWIAAQFSFSVIVLDVDKFKFVNDTYGHLAGDEVLKQVADILKMSIRPGDVCCRYGGEEFVVLLPRTKASDAYTVAERIRKTLETSVVSQTVKVTSSQGIAHYPSHGSSLEELLQQADRAMYKAKGLGRNRTVIAEE</sequence>
<dbReference type="InterPro" id="IPR029787">
    <property type="entry name" value="Nucleotide_cyclase"/>
</dbReference>
<accession>A0A0E4H9N4</accession>
<dbReference type="AlphaFoldDB" id="A0A0E4H9N4"/>
<dbReference type="PATRIC" id="fig|1073571.4.peg.2936"/>
<organism evidence="8 9">
    <name type="scientific">Paenibacillus riograndensis SBR5</name>
    <dbReference type="NCBI Taxonomy" id="1073571"/>
    <lineage>
        <taxon>Bacteria</taxon>
        <taxon>Bacillati</taxon>
        <taxon>Bacillota</taxon>
        <taxon>Bacilli</taxon>
        <taxon>Bacillales</taxon>
        <taxon>Paenibacillaceae</taxon>
        <taxon>Paenibacillus</taxon>
        <taxon>Paenibacillus sonchi group</taxon>
    </lineage>
</organism>
<proteinExistence type="predicted"/>
<dbReference type="EMBL" id="LN831776">
    <property type="protein sequence ID" value="CQR55156.1"/>
    <property type="molecule type" value="Genomic_DNA"/>
</dbReference>
<keyword evidence="5 6" id="KW-0472">Membrane</keyword>
<evidence type="ECO:0000256" key="2">
    <source>
        <dbReference type="ARBA" id="ARBA00022475"/>
    </source>
</evidence>
<gene>
    <name evidence="8" type="ORF">PRIO_2752</name>
</gene>
<feature type="transmembrane region" description="Helical" evidence="6">
    <location>
        <begin position="20"/>
        <end position="39"/>
    </location>
</feature>
<comment type="subcellular location">
    <subcellularLocation>
        <location evidence="1">Cell membrane</location>
        <topology evidence="1">Multi-pass membrane protein</topology>
    </subcellularLocation>
</comment>